<keyword evidence="2" id="KW-1185">Reference proteome</keyword>
<proteinExistence type="predicted"/>
<dbReference type="Gramene" id="Os08t0284200-00">
    <property type="protein sequence ID" value="Os08t0284200-00"/>
    <property type="gene ID" value="Os08g0284200"/>
</dbReference>
<evidence type="ECO:0000313" key="1">
    <source>
        <dbReference type="EMBL" id="BAT04719.1"/>
    </source>
</evidence>
<protein>
    <submittedName>
        <fullName evidence="1">Os08g0284200 protein</fullName>
    </submittedName>
</protein>
<dbReference type="PaxDb" id="39947-A0A0P0XE90"/>
<dbReference type="Proteomes" id="UP000059680">
    <property type="component" value="Chromosome 8"/>
</dbReference>
<reference evidence="1 2" key="2">
    <citation type="journal article" date="2013" name="Plant Cell Physiol.">
        <title>Rice Annotation Project Database (RAP-DB): an integrative and interactive database for rice genomics.</title>
        <authorList>
            <person name="Sakai H."/>
            <person name="Lee S.S."/>
            <person name="Tanaka T."/>
            <person name="Numa H."/>
            <person name="Kim J."/>
            <person name="Kawahara Y."/>
            <person name="Wakimoto H."/>
            <person name="Yang C.C."/>
            <person name="Iwamoto M."/>
            <person name="Abe T."/>
            <person name="Yamada Y."/>
            <person name="Muto A."/>
            <person name="Inokuchi H."/>
            <person name="Ikemura T."/>
            <person name="Matsumoto T."/>
            <person name="Sasaki T."/>
            <person name="Itoh T."/>
        </authorList>
    </citation>
    <scope>NUCLEOTIDE SEQUENCE [LARGE SCALE GENOMIC DNA]</scope>
    <source>
        <strain evidence="2">cv. Nipponbare</strain>
    </source>
</reference>
<reference evidence="2" key="1">
    <citation type="journal article" date="2005" name="Nature">
        <title>The map-based sequence of the rice genome.</title>
        <authorList>
            <consortium name="International rice genome sequencing project (IRGSP)"/>
            <person name="Matsumoto T."/>
            <person name="Wu J."/>
            <person name="Kanamori H."/>
            <person name="Katayose Y."/>
            <person name="Fujisawa M."/>
            <person name="Namiki N."/>
            <person name="Mizuno H."/>
            <person name="Yamamoto K."/>
            <person name="Antonio B.A."/>
            <person name="Baba T."/>
            <person name="Sakata K."/>
            <person name="Nagamura Y."/>
            <person name="Aoki H."/>
            <person name="Arikawa K."/>
            <person name="Arita K."/>
            <person name="Bito T."/>
            <person name="Chiden Y."/>
            <person name="Fujitsuka N."/>
            <person name="Fukunaka R."/>
            <person name="Hamada M."/>
            <person name="Harada C."/>
            <person name="Hayashi A."/>
            <person name="Hijishita S."/>
            <person name="Honda M."/>
            <person name="Hosokawa S."/>
            <person name="Ichikawa Y."/>
            <person name="Idonuma A."/>
            <person name="Iijima M."/>
            <person name="Ikeda M."/>
            <person name="Ikeno M."/>
            <person name="Ito K."/>
            <person name="Ito S."/>
            <person name="Ito T."/>
            <person name="Ito Y."/>
            <person name="Ito Y."/>
            <person name="Iwabuchi A."/>
            <person name="Kamiya K."/>
            <person name="Karasawa W."/>
            <person name="Kurita K."/>
            <person name="Katagiri S."/>
            <person name="Kikuta A."/>
            <person name="Kobayashi H."/>
            <person name="Kobayashi N."/>
            <person name="Machita K."/>
            <person name="Maehara T."/>
            <person name="Masukawa M."/>
            <person name="Mizubayashi T."/>
            <person name="Mukai Y."/>
            <person name="Nagasaki H."/>
            <person name="Nagata Y."/>
            <person name="Naito S."/>
            <person name="Nakashima M."/>
            <person name="Nakama Y."/>
            <person name="Nakamichi Y."/>
            <person name="Nakamura M."/>
            <person name="Meguro A."/>
            <person name="Negishi M."/>
            <person name="Ohta I."/>
            <person name="Ohta T."/>
            <person name="Okamoto M."/>
            <person name="Ono N."/>
            <person name="Saji S."/>
            <person name="Sakaguchi M."/>
            <person name="Sakai K."/>
            <person name="Shibata M."/>
            <person name="Shimokawa T."/>
            <person name="Song J."/>
            <person name="Takazaki Y."/>
            <person name="Terasawa K."/>
            <person name="Tsugane M."/>
            <person name="Tsuji K."/>
            <person name="Ueda S."/>
            <person name="Waki K."/>
            <person name="Yamagata H."/>
            <person name="Yamamoto M."/>
            <person name="Yamamoto S."/>
            <person name="Yamane H."/>
            <person name="Yoshiki S."/>
            <person name="Yoshihara R."/>
            <person name="Yukawa K."/>
            <person name="Zhong H."/>
            <person name="Yano M."/>
            <person name="Yuan Q."/>
            <person name="Ouyang S."/>
            <person name="Liu J."/>
            <person name="Jones K.M."/>
            <person name="Gansberger K."/>
            <person name="Moffat K."/>
            <person name="Hill J."/>
            <person name="Bera J."/>
            <person name="Fadrosh D."/>
            <person name="Jin S."/>
            <person name="Johri S."/>
            <person name="Kim M."/>
            <person name="Overton L."/>
            <person name="Reardon M."/>
            <person name="Tsitrin T."/>
            <person name="Vuong H."/>
            <person name="Weaver B."/>
            <person name="Ciecko A."/>
            <person name="Tallon L."/>
            <person name="Jackson J."/>
            <person name="Pai G."/>
            <person name="Aken S.V."/>
            <person name="Utterback T."/>
            <person name="Reidmuller S."/>
            <person name="Feldblyum T."/>
            <person name="Hsiao J."/>
            <person name="Zismann V."/>
            <person name="Iobst S."/>
            <person name="de Vazeille A.R."/>
            <person name="Buell C.R."/>
            <person name="Ying K."/>
            <person name="Li Y."/>
            <person name="Lu T."/>
            <person name="Huang Y."/>
            <person name="Zhao Q."/>
            <person name="Feng Q."/>
            <person name="Zhang L."/>
            <person name="Zhu J."/>
            <person name="Weng Q."/>
            <person name="Mu J."/>
            <person name="Lu Y."/>
            <person name="Fan D."/>
            <person name="Liu Y."/>
            <person name="Guan J."/>
            <person name="Zhang Y."/>
            <person name="Yu S."/>
            <person name="Liu X."/>
            <person name="Zhang Y."/>
            <person name="Hong G."/>
            <person name="Han B."/>
            <person name="Choisne N."/>
            <person name="Demange N."/>
            <person name="Orjeda G."/>
            <person name="Samain S."/>
            <person name="Cattolico L."/>
            <person name="Pelletier E."/>
            <person name="Couloux A."/>
            <person name="Segurens B."/>
            <person name="Wincker P."/>
            <person name="D'Hont A."/>
            <person name="Scarpelli C."/>
            <person name="Weissenbach J."/>
            <person name="Salanoubat M."/>
            <person name="Quetier F."/>
            <person name="Yu Y."/>
            <person name="Kim H.R."/>
            <person name="Rambo T."/>
            <person name="Currie J."/>
            <person name="Collura K."/>
            <person name="Luo M."/>
            <person name="Yang T."/>
            <person name="Ammiraju J.S.S."/>
            <person name="Engler F."/>
            <person name="Soderlund C."/>
            <person name="Wing R.A."/>
            <person name="Palmer L.E."/>
            <person name="de la Bastide M."/>
            <person name="Spiegel L."/>
            <person name="Nascimento L."/>
            <person name="Zutavern T."/>
            <person name="O'Shaughnessy A."/>
            <person name="Dike S."/>
            <person name="Dedhia N."/>
            <person name="Preston R."/>
            <person name="Balija V."/>
            <person name="McCombie W.R."/>
            <person name="Chow T."/>
            <person name="Chen H."/>
            <person name="Chung M."/>
            <person name="Chen C."/>
            <person name="Shaw J."/>
            <person name="Wu H."/>
            <person name="Hsiao K."/>
            <person name="Chao Y."/>
            <person name="Chu M."/>
            <person name="Cheng C."/>
            <person name="Hour A."/>
            <person name="Lee P."/>
            <person name="Lin S."/>
            <person name="Lin Y."/>
            <person name="Liou J."/>
            <person name="Liu S."/>
            <person name="Hsing Y."/>
            <person name="Raghuvanshi S."/>
            <person name="Mohanty A."/>
            <person name="Bharti A.K."/>
            <person name="Gaur A."/>
            <person name="Gupta V."/>
            <person name="Kumar D."/>
            <person name="Ravi V."/>
            <person name="Vij S."/>
            <person name="Kapur A."/>
            <person name="Khurana P."/>
            <person name="Khurana P."/>
            <person name="Khurana J.P."/>
            <person name="Tyagi A.K."/>
            <person name="Gaikwad K."/>
            <person name="Singh A."/>
            <person name="Dalal V."/>
            <person name="Srivastava S."/>
            <person name="Dixit A."/>
            <person name="Pal A.K."/>
            <person name="Ghazi I.A."/>
            <person name="Yadav M."/>
            <person name="Pandit A."/>
            <person name="Bhargava A."/>
            <person name="Sureshbabu K."/>
            <person name="Batra K."/>
            <person name="Sharma T.R."/>
            <person name="Mohapatra T."/>
            <person name="Singh N.K."/>
            <person name="Messing J."/>
            <person name="Nelson A.B."/>
            <person name="Fuks G."/>
            <person name="Kavchok S."/>
            <person name="Keizer G."/>
            <person name="Linton E."/>
            <person name="Llaca V."/>
            <person name="Song R."/>
            <person name="Tanyolac B."/>
            <person name="Young S."/>
            <person name="Ho-Il K."/>
            <person name="Hahn J.H."/>
            <person name="Sangsakoo G."/>
            <person name="Vanavichit A."/>
            <person name="de Mattos Luiz.A.T."/>
            <person name="Zimmer P.D."/>
            <person name="Malone G."/>
            <person name="Dellagostin O."/>
            <person name="de Oliveira A.C."/>
            <person name="Bevan M."/>
            <person name="Bancroft I."/>
            <person name="Minx P."/>
            <person name="Cordum H."/>
            <person name="Wilson R."/>
            <person name="Cheng Z."/>
            <person name="Jin W."/>
            <person name="Jiang J."/>
            <person name="Leong S.A."/>
            <person name="Iwama H."/>
            <person name="Gojobori T."/>
            <person name="Itoh T."/>
            <person name="Niimura Y."/>
            <person name="Fujii Y."/>
            <person name="Habara T."/>
            <person name="Sakai H."/>
            <person name="Sato Y."/>
            <person name="Wilson G."/>
            <person name="Kumar K."/>
            <person name="McCouch S."/>
            <person name="Juretic N."/>
            <person name="Hoen D."/>
            <person name="Wright S."/>
            <person name="Bruskiewich R."/>
            <person name="Bureau T."/>
            <person name="Miyao A."/>
            <person name="Hirochika H."/>
            <person name="Nishikawa T."/>
            <person name="Kadowaki K."/>
            <person name="Sugiura M."/>
            <person name="Burr B."/>
            <person name="Sasaki T."/>
        </authorList>
    </citation>
    <scope>NUCLEOTIDE SEQUENCE [LARGE SCALE GENOMIC DNA]</scope>
    <source>
        <strain evidence="2">cv. Nipponbare</strain>
    </source>
</reference>
<reference evidence="1 2" key="3">
    <citation type="journal article" date="2013" name="Rice">
        <title>Improvement of the Oryza sativa Nipponbare reference genome using next generation sequence and optical map data.</title>
        <authorList>
            <person name="Kawahara Y."/>
            <person name="de la Bastide M."/>
            <person name="Hamilton J.P."/>
            <person name="Kanamori H."/>
            <person name="McCombie W.R."/>
            <person name="Ouyang S."/>
            <person name="Schwartz D.C."/>
            <person name="Tanaka T."/>
            <person name="Wu J."/>
            <person name="Zhou S."/>
            <person name="Childs K.L."/>
            <person name="Davidson R.M."/>
            <person name="Lin H."/>
            <person name="Quesada-Ocampo L."/>
            <person name="Vaillancourt B."/>
            <person name="Sakai H."/>
            <person name="Lee S.S."/>
            <person name="Kim J."/>
            <person name="Numa H."/>
            <person name="Itoh T."/>
            <person name="Buell C.R."/>
            <person name="Matsumoto T."/>
        </authorList>
    </citation>
    <scope>NUCLEOTIDE SEQUENCE [LARGE SCALE GENOMIC DNA]</scope>
    <source>
        <strain evidence="2">cv. Nipponbare</strain>
    </source>
</reference>
<organism evidence="1 2">
    <name type="scientific">Oryza sativa subsp. japonica</name>
    <name type="common">Rice</name>
    <dbReference type="NCBI Taxonomy" id="39947"/>
    <lineage>
        <taxon>Eukaryota</taxon>
        <taxon>Viridiplantae</taxon>
        <taxon>Streptophyta</taxon>
        <taxon>Embryophyta</taxon>
        <taxon>Tracheophyta</taxon>
        <taxon>Spermatophyta</taxon>
        <taxon>Magnoliopsida</taxon>
        <taxon>Liliopsida</taxon>
        <taxon>Poales</taxon>
        <taxon>Poaceae</taxon>
        <taxon>BOP clade</taxon>
        <taxon>Oryzoideae</taxon>
        <taxon>Oryzeae</taxon>
        <taxon>Oryzinae</taxon>
        <taxon>Oryza</taxon>
        <taxon>Oryza sativa</taxon>
    </lineage>
</organism>
<dbReference type="AlphaFoldDB" id="A0A0P0XE90"/>
<dbReference type="EMBL" id="AP014964">
    <property type="protein sequence ID" value="BAT04719.1"/>
    <property type="molecule type" value="Genomic_DNA"/>
</dbReference>
<dbReference type="eggNOG" id="ENOG502SSY6">
    <property type="taxonomic scope" value="Eukaryota"/>
</dbReference>
<dbReference type="InParanoid" id="A0A0P0XE90"/>
<dbReference type="OMA" id="YKTYLEC"/>
<evidence type="ECO:0000313" key="2">
    <source>
        <dbReference type="Proteomes" id="UP000059680"/>
    </source>
</evidence>
<accession>A0A0P0XE90</accession>
<dbReference type="FunCoup" id="A0A0P0XE90">
    <property type="interactions" value="39"/>
</dbReference>
<sequence>MKKSMNYNGIEFFTFGEDNKLKVFPPNTYKFKPKTHITLDEVQECILDNFWYQYNNKREEKGYMLSILNSLAEYFHLMNDIMPTSENNEVIPQKPIYVVFDGKLPGVYISFEEIVAQKIDAKLMGGLSWKKYIDFDEALTQARKILGINYYLEPAAKEYIQKCKKAKGKKTSEIPIKMTIKEEGFFKKPTYKECLTKGVDPLDILIGR</sequence>
<name>A0A0P0XE90_ORYSJ</name>
<gene>
    <name evidence="1" type="ordered locus">Os08g0284200</name>
    <name evidence="1" type="ORF">OSNPB_080284200</name>
</gene>